<name>A0ABS5I6W4_9GAMM</name>
<dbReference type="SMART" id="SM00086">
    <property type="entry name" value="PAC"/>
    <property type="match status" value="2"/>
</dbReference>
<dbReference type="Proteomes" id="UP000811844">
    <property type="component" value="Unassembled WGS sequence"/>
</dbReference>
<dbReference type="RefSeq" id="WP_153665703.1">
    <property type="nucleotide sequence ID" value="NZ_JAAIKR010000015.1"/>
</dbReference>
<comment type="caution">
    <text evidence="4">The sequence shown here is derived from an EMBL/GenBank/DDBJ whole genome shotgun (WGS) entry which is preliminary data.</text>
</comment>
<protein>
    <submittedName>
        <fullName evidence="4">EAL domain-containing protein</fullName>
    </submittedName>
</protein>
<dbReference type="InterPro" id="IPR001610">
    <property type="entry name" value="PAC"/>
</dbReference>
<dbReference type="NCBIfam" id="TIGR00229">
    <property type="entry name" value="sensory_box"/>
    <property type="match status" value="1"/>
</dbReference>
<dbReference type="InterPro" id="IPR043128">
    <property type="entry name" value="Rev_trsase/Diguanyl_cyclase"/>
</dbReference>
<dbReference type="PANTHER" id="PTHR44757:SF2">
    <property type="entry name" value="BIOFILM ARCHITECTURE MAINTENANCE PROTEIN MBAA"/>
    <property type="match status" value="1"/>
</dbReference>
<dbReference type="SUPFAM" id="SSF55785">
    <property type="entry name" value="PYP-like sensor domain (PAS domain)"/>
    <property type="match status" value="2"/>
</dbReference>
<dbReference type="Pfam" id="PF00563">
    <property type="entry name" value="EAL"/>
    <property type="match status" value="1"/>
</dbReference>
<dbReference type="PANTHER" id="PTHR44757">
    <property type="entry name" value="DIGUANYLATE CYCLASE DGCP"/>
    <property type="match status" value="1"/>
</dbReference>
<dbReference type="EMBL" id="JAAIKR010000015">
    <property type="protein sequence ID" value="MBR9729115.1"/>
    <property type="molecule type" value="Genomic_DNA"/>
</dbReference>
<feature type="domain" description="PAC" evidence="1">
    <location>
        <begin position="568"/>
        <end position="622"/>
    </location>
</feature>
<dbReference type="InterPro" id="IPR035965">
    <property type="entry name" value="PAS-like_dom_sf"/>
</dbReference>
<dbReference type="Gene3D" id="2.130.10.10">
    <property type="entry name" value="YVTN repeat-like/Quinoprotein amine dehydrogenase"/>
    <property type="match status" value="2"/>
</dbReference>
<feature type="domain" description="PAC" evidence="1">
    <location>
        <begin position="689"/>
        <end position="741"/>
    </location>
</feature>
<evidence type="ECO:0000259" key="1">
    <source>
        <dbReference type="PROSITE" id="PS50113"/>
    </source>
</evidence>
<sequence>MDKNGLVWVGSSGGRLALLSPPSGFIRDTFTTLPPYELPSELVWSIYSDEDKVWLGLDGGVAVVDRQTKQSHSINLADFLASDSVYYIGELDEQHLIVTGTNGVYVINKHNHQSQSFGEFTGQQQSLENGVVLKVYQDENDSQRYWFPSTLGLHFWDKNSNELSRLPLQGEAAGDLWVSDILRDRQGRLWVSGVHFGYLDEQLTFHSKMSVLNRVNTNLKISGLLEVAPNVLWLSTTQSGIYEYDINQDTISRLDQRWQVNCEVIYFQTQTATDNIVGCKDMIIKVSRDNGQIESFPLRDGMISDELNESAIFYREDLGLFVGTPHGAMLIDPQLLKSDSTKDQIILESVSVYYDGTKTMSLVPKQNLSIKPGARLLSFHIASLDFLDPKPITLQYRLNQQGKKKGSYFLLEGQSQINISGLNAGHYTLELKYMRNSVWTDTPFTYSFTVEQSLWGSYEFKAVIIILFFLLCIAVIIFRNKQINRFKSINQALIESDDQLRQALKGSDSDLWEWRSSTQKVYLENRGGILGTNIKTEGHLSEIPIHPDDIERATKAWKTLIDCNKDMINIEYRFRYSDTQWRWLRIRGRAVSFNTTTGRLERAVGIFTDVTQQKQLESEIQLLAEAFENTSEGMLILGDKGNIKVSNAAANLILRSREEELITTAFSDLVVSGGKPLIIDQLFGQENNWRGERQFKRVDNSTCPVWLNISMMLNSQGLPQHYVVVFSDITERKQNVLDLKNLANRDTLTGLANRSMFSRQLSKIINQPNPSKEKVALLFLDLDRFKHVNDSYGHSMGDALLVEAAKRLQACLSQNHLLCRFGGDEFVVLLRGVDGVDQINQHAEKLLQRIEAPFHLQGREFFISTSIGISIWPDDSIDSETLIKNADLAMYHAKEEGRGLFRYYSAERNSASLYHLRLEADLRKAIDLKEFELHYQPQVNILHDDKFVGMEALIRWHHPREGNIRPDVFISVAEASGLIVQIDRWVLRQACIDGARWRDKIDQPFRLSVNVSAVHFRQTDFIDVLTCIMLETGMKAENLALEITEGVLMKELQLATENLSKLKKLGIEVAIDDFGTGYSSLAYLRNFEVNTLKIDRSFLIDIGANKKDQAIVSSITELARNLKLDVVAEGIETKEQLEQVFGRGCYIIQGYYFAKPMPRQALDRYLNIIDDEDN</sequence>
<dbReference type="Pfam" id="PF00990">
    <property type="entry name" value="GGDEF"/>
    <property type="match status" value="1"/>
</dbReference>
<proteinExistence type="predicted"/>
<reference evidence="4 5" key="1">
    <citation type="submission" date="2020-02" db="EMBL/GenBank/DDBJ databases">
        <title>Shewanella WXL01 sp. nov., a marine bacterium isolated from green algae in Luhuitou Fringing Reef (Northern South China Sea).</title>
        <authorList>
            <person name="Wang X."/>
        </authorList>
    </citation>
    <scope>NUCLEOTIDE SEQUENCE [LARGE SCALE GENOMIC DNA]</scope>
    <source>
        <strain evidence="4 5">MCCC 1A01895</strain>
    </source>
</reference>
<dbReference type="CDD" id="cd01949">
    <property type="entry name" value="GGDEF"/>
    <property type="match status" value="1"/>
</dbReference>
<evidence type="ECO:0000259" key="3">
    <source>
        <dbReference type="PROSITE" id="PS50887"/>
    </source>
</evidence>
<keyword evidence="5" id="KW-1185">Reference proteome</keyword>
<dbReference type="PROSITE" id="PS50883">
    <property type="entry name" value="EAL"/>
    <property type="match status" value="1"/>
</dbReference>
<dbReference type="InterPro" id="IPR052155">
    <property type="entry name" value="Biofilm_reg_signaling"/>
</dbReference>
<dbReference type="CDD" id="cd01948">
    <property type="entry name" value="EAL"/>
    <property type="match status" value="1"/>
</dbReference>
<dbReference type="InterPro" id="IPR015943">
    <property type="entry name" value="WD40/YVTN_repeat-like_dom_sf"/>
</dbReference>
<dbReference type="NCBIfam" id="TIGR00254">
    <property type="entry name" value="GGDEF"/>
    <property type="match status" value="1"/>
</dbReference>
<dbReference type="InterPro" id="IPR000014">
    <property type="entry name" value="PAS"/>
</dbReference>
<feature type="domain" description="EAL" evidence="2">
    <location>
        <begin position="915"/>
        <end position="1170"/>
    </location>
</feature>
<dbReference type="InterPro" id="IPR013655">
    <property type="entry name" value="PAS_fold_3"/>
</dbReference>
<evidence type="ECO:0000313" key="5">
    <source>
        <dbReference type="Proteomes" id="UP000811844"/>
    </source>
</evidence>
<accession>A0ABS5I6W4</accession>
<dbReference type="CDD" id="cd00130">
    <property type="entry name" value="PAS"/>
    <property type="match status" value="1"/>
</dbReference>
<dbReference type="InterPro" id="IPR029787">
    <property type="entry name" value="Nucleotide_cyclase"/>
</dbReference>
<dbReference type="InterPro" id="IPR035919">
    <property type="entry name" value="EAL_sf"/>
</dbReference>
<dbReference type="SMART" id="SM00052">
    <property type="entry name" value="EAL"/>
    <property type="match status" value="1"/>
</dbReference>
<dbReference type="SMART" id="SM00267">
    <property type="entry name" value="GGDEF"/>
    <property type="match status" value="1"/>
</dbReference>
<dbReference type="Gene3D" id="2.60.40.10">
    <property type="entry name" value="Immunoglobulins"/>
    <property type="match status" value="1"/>
</dbReference>
<dbReference type="InterPro" id="IPR001633">
    <property type="entry name" value="EAL_dom"/>
</dbReference>
<organism evidence="4 5">
    <name type="scientific">Shewanella intestini</name>
    <dbReference type="NCBI Taxonomy" id="2017544"/>
    <lineage>
        <taxon>Bacteria</taxon>
        <taxon>Pseudomonadati</taxon>
        <taxon>Pseudomonadota</taxon>
        <taxon>Gammaproteobacteria</taxon>
        <taxon>Alteromonadales</taxon>
        <taxon>Shewanellaceae</taxon>
        <taxon>Shewanella</taxon>
    </lineage>
</organism>
<dbReference type="Gene3D" id="3.20.20.450">
    <property type="entry name" value="EAL domain"/>
    <property type="match status" value="1"/>
</dbReference>
<dbReference type="SUPFAM" id="SSF55073">
    <property type="entry name" value="Nucleotide cyclase"/>
    <property type="match status" value="1"/>
</dbReference>
<dbReference type="SUPFAM" id="SSF141868">
    <property type="entry name" value="EAL domain-like"/>
    <property type="match status" value="1"/>
</dbReference>
<dbReference type="InterPro" id="IPR013783">
    <property type="entry name" value="Ig-like_fold"/>
</dbReference>
<dbReference type="Pfam" id="PF13426">
    <property type="entry name" value="PAS_9"/>
    <property type="match status" value="1"/>
</dbReference>
<feature type="domain" description="GGDEF" evidence="3">
    <location>
        <begin position="773"/>
        <end position="906"/>
    </location>
</feature>
<evidence type="ECO:0000259" key="2">
    <source>
        <dbReference type="PROSITE" id="PS50883"/>
    </source>
</evidence>
<dbReference type="SMART" id="SM00091">
    <property type="entry name" value="PAS"/>
    <property type="match status" value="1"/>
</dbReference>
<dbReference type="SUPFAM" id="SSF101898">
    <property type="entry name" value="NHL repeat"/>
    <property type="match status" value="1"/>
</dbReference>
<dbReference type="Gene3D" id="3.30.70.270">
    <property type="match status" value="1"/>
</dbReference>
<dbReference type="InterPro" id="IPR000160">
    <property type="entry name" value="GGDEF_dom"/>
</dbReference>
<gene>
    <name evidence="4" type="ORF">G3R48_14135</name>
</gene>
<dbReference type="Gene3D" id="3.30.450.20">
    <property type="entry name" value="PAS domain"/>
    <property type="match status" value="2"/>
</dbReference>
<dbReference type="PROSITE" id="PS50113">
    <property type="entry name" value="PAC"/>
    <property type="match status" value="2"/>
</dbReference>
<evidence type="ECO:0000313" key="4">
    <source>
        <dbReference type="EMBL" id="MBR9729115.1"/>
    </source>
</evidence>
<dbReference type="InterPro" id="IPR000700">
    <property type="entry name" value="PAS-assoc_C"/>
</dbReference>
<dbReference type="PROSITE" id="PS50887">
    <property type="entry name" value="GGDEF"/>
    <property type="match status" value="1"/>
</dbReference>
<dbReference type="Pfam" id="PF08447">
    <property type="entry name" value="PAS_3"/>
    <property type="match status" value="1"/>
</dbReference>